<evidence type="ECO:0000256" key="1">
    <source>
        <dbReference type="ARBA" id="ARBA00001911"/>
    </source>
</evidence>
<evidence type="ECO:0000256" key="4">
    <source>
        <dbReference type="ARBA" id="ARBA00023239"/>
    </source>
</evidence>
<keyword evidence="2" id="KW-0210">Decarboxylase</keyword>
<dbReference type="InterPro" id="IPR044516">
    <property type="entry name" value="UXS-like"/>
</dbReference>
<evidence type="ECO:0000256" key="3">
    <source>
        <dbReference type="ARBA" id="ARBA00023027"/>
    </source>
</evidence>
<feature type="domain" description="NAD-dependent epimerase/dehydratase" evidence="5">
    <location>
        <begin position="6"/>
        <end position="246"/>
    </location>
</feature>
<dbReference type="Gene3D" id="3.40.50.720">
    <property type="entry name" value="NAD(P)-binding Rossmann-like Domain"/>
    <property type="match status" value="1"/>
</dbReference>
<name>A0ABR9AV34_9BACL</name>
<keyword evidence="7" id="KW-1185">Reference proteome</keyword>
<protein>
    <submittedName>
        <fullName evidence="6">NAD-dependent epimerase/dehydratase family protein</fullName>
    </submittedName>
</protein>
<evidence type="ECO:0000256" key="2">
    <source>
        <dbReference type="ARBA" id="ARBA00022793"/>
    </source>
</evidence>
<comment type="caution">
    <text evidence="6">The sequence shown here is derived from an EMBL/GenBank/DDBJ whole genome shotgun (WGS) entry which is preliminary data.</text>
</comment>
<dbReference type="SUPFAM" id="SSF51735">
    <property type="entry name" value="NAD(P)-binding Rossmann-fold domains"/>
    <property type="match status" value="1"/>
</dbReference>
<gene>
    <name evidence="6" type="ORF">IFO66_06500</name>
</gene>
<dbReference type="InterPro" id="IPR036291">
    <property type="entry name" value="NAD(P)-bd_dom_sf"/>
</dbReference>
<evidence type="ECO:0000313" key="7">
    <source>
        <dbReference type="Proteomes" id="UP000634529"/>
    </source>
</evidence>
<reference evidence="6 7" key="1">
    <citation type="submission" date="2020-09" db="EMBL/GenBank/DDBJ databases">
        <title>Paenibacillus sp. CAU 1523 isolated from sand of Haeundae Beach.</title>
        <authorList>
            <person name="Kim W."/>
        </authorList>
    </citation>
    <scope>NUCLEOTIDE SEQUENCE [LARGE SCALE GENOMIC DNA]</scope>
    <source>
        <strain evidence="6 7">CAU 1523</strain>
    </source>
</reference>
<evidence type="ECO:0000313" key="6">
    <source>
        <dbReference type="EMBL" id="MBD8497955.1"/>
    </source>
</evidence>
<dbReference type="Pfam" id="PF01370">
    <property type="entry name" value="Epimerase"/>
    <property type="match status" value="1"/>
</dbReference>
<dbReference type="InterPro" id="IPR001509">
    <property type="entry name" value="Epimerase_deHydtase"/>
</dbReference>
<keyword evidence="3" id="KW-0520">NAD</keyword>
<dbReference type="PANTHER" id="PTHR43078">
    <property type="entry name" value="UDP-GLUCURONIC ACID DECARBOXYLASE-RELATED"/>
    <property type="match status" value="1"/>
</dbReference>
<comment type="cofactor">
    <cofactor evidence="1">
        <name>NAD(+)</name>
        <dbReference type="ChEBI" id="CHEBI:57540"/>
    </cofactor>
</comment>
<proteinExistence type="predicted"/>
<keyword evidence="4" id="KW-0456">Lyase</keyword>
<sequence>MHNGTVLITGASGLIGSLLVRALHRANEKHGLLLKIVAVVRNVQAAAELLHDCDVSFISQDIREPIVFDGKLDYIIHCAAVTKSKEMVSFPVENIQIAVHGTENILKLAKEKQVKSVVYLSSMEVYGKTNPSLEKVTENELGYIDLTNPRSCYAEGKRMSECMCNCYFSEYQVPVKIARLAQTFGAGVSVNDNRVFAQFAKSAVLGQDIILHTDGSSTGNYCYTADAIIGILLLLLKGDNGEAYNISNEEANMTIRQMAELVADKIAGGRISVVTSIPESSLTYGYAPAVKMKLCSDKIRGLGWSPTIGLEEMYKKMIEELEYDQ</sequence>
<dbReference type="EMBL" id="JACYTN010000003">
    <property type="protein sequence ID" value="MBD8497955.1"/>
    <property type="molecule type" value="Genomic_DNA"/>
</dbReference>
<organism evidence="6 7">
    <name type="scientific">Paenibacillus arenosi</name>
    <dbReference type="NCBI Taxonomy" id="2774142"/>
    <lineage>
        <taxon>Bacteria</taxon>
        <taxon>Bacillati</taxon>
        <taxon>Bacillota</taxon>
        <taxon>Bacilli</taxon>
        <taxon>Bacillales</taxon>
        <taxon>Paenibacillaceae</taxon>
        <taxon>Paenibacillus</taxon>
    </lineage>
</organism>
<dbReference type="Proteomes" id="UP000634529">
    <property type="component" value="Unassembled WGS sequence"/>
</dbReference>
<dbReference type="PANTHER" id="PTHR43078:SF6">
    <property type="entry name" value="UDP-GLUCURONIC ACID DECARBOXYLASE 1"/>
    <property type="match status" value="1"/>
</dbReference>
<evidence type="ECO:0000259" key="5">
    <source>
        <dbReference type="Pfam" id="PF01370"/>
    </source>
</evidence>
<accession>A0ABR9AV34</accession>